<feature type="transmembrane region" description="Helical" evidence="2">
    <location>
        <begin position="250"/>
        <end position="268"/>
    </location>
</feature>
<feature type="domain" description="Polysaccharide export protein N-terminal" evidence="3">
    <location>
        <begin position="49"/>
        <end position="148"/>
    </location>
</feature>
<evidence type="ECO:0000313" key="5">
    <source>
        <dbReference type="Proteomes" id="UP000642809"/>
    </source>
</evidence>
<dbReference type="Pfam" id="PF02563">
    <property type="entry name" value="Poly_export"/>
    <property type="match status" value="1"/>
</dbReference>
<evidence type="ECO:0000259" key="3">
    <source>
        <dbReference type="Pfam" id="PF02563"/>
    </source>
</evidence>
<sequence length="269" mass="30395">MNFIKSLLGFFLLVLVFSSCISNKKLIYLQNLPDREPIFDEQLISYEIPEYRLQFNDIIRVEIKTVDDFLESGFSSSLQQMNNMGMGGMMGAGDIFYLTGYSVDQYGFVRLPIVGQISVLNMTLEEARAVIEEKIREFVTTDLYVKIQLGGIRFATLGQFNAPGKYVVLQERLTILEAIATAGDLTNLAKRDDLMLIRQYPDGSKIHRVNLRDRNLISSPFYFIQPNDQLYAEPMKVRELGSGETAVQSLSLFVSTFTAVGLILAIILN</sequence>
<dbReference type="PANTHER" id="PTHR33619:SF3">
    <property type="entry name" value="POLYSACCHARIDE EXPORT PROTEIN GFCE-RELATED"/>
    <property type="match status" value="1"/>
</dbReference>
<dbReference type="Gene3D" id="3.30.1950.10">
    <property type="entry name" value="wza like domain"/>
    <property type="match status" value="1"/>
</dbReference>
<comment type="caution">
    <text evidence="4">The sequence shown here is derived from an EMBL/GenBank/DDBJ whole genome shotgun (WGS) entry which is preliminary data.</text>
</comment>
<reference evidence="4" key="2">
    <citation type="submission" date="2020-09" db="EMBL/GenBank/DDBJ databases">
        <authorList>
            <person name="Sun Q."/>
            <person name="Kim S."/>
        </authorList>
    </citation>
    <scope>NUCLEOTIDE SEQUENCE</scope>
    <source>
        <strain evidence="4">KCTC 23224</strain>
    </source>
</reference>
<evidence type="ECO:0000256" key="2">
    <source>
        <dbReference type="SAM" id="Phobius"/>
    </source>
</evidence>
<dbReference type="InterPro" id="IPR049712">
    <property type="entry name" value="Poly_export"/>
</dbReference>
<keyword evidence="2" id="KW-1133">Transmembrane helix</keyword>
<gene>
    <name evidence="4" type="primary">wza</name>
    <name evidence="4" type="ORF">GCM10008106_18230</name>
</gene>
<accession>A0A8J3CW31</accession>
<dbReference type="Gene3D" id="3.10.560.10">
    <property type="entry name" value="Outer membrane lipoprotein wza domain like"/>
    <property type="match status" value="1"/>
</dbReference>
<keyword evidence="1" id="KW-0732">Signal</keyword>
<dbReference type="PANTHER" id="PTHR33619">
    <property type="entry name" value="POLYSACCHARIDE EXPORT PROTEIN GFCE-RELATED"/>
    <property type="match status" value="1"/>
</dbReference>
<dbReference type="Proteomes" id="UP000642809">
    <property type="component" value="Unassembled WGS sequence"/>
</dbReference>
<protein>
    <submittedName>
        <fullName evidence="4">Sugar transporter</fullName>
    </submittedName>
</protein>
<evidence type="ECO:0000256" key="1">
    <source>
        <dbReference type="ARBA" id="ARBA00022729"/>
    </source>
</evidence>
<dbReference type="PROSITE" id="PS51257">
    <property type="entry name" value="PROKAR_LIPOPROTEIN"/>
    <property type="match status" value="1"/>
</dbReference>
<keyword evidence="5" id="KW-1185">Reference proteome</keyword>
<keyword evidence="2" id="KW-0812">Transmembrane</keyword>
<keyword evidence="2" id="KW-0472">Membrane</keyword>
<dbReference type="AlphaFoldDB" id="A0A8J3CW31"/>
<keyword evidence="4" id="KW-0762">Sugar transport</keyword>
<dbReference type="InterPro" id="IPR003715">
    <property type="entry name" value="Poly_export_N"/>
</dbReference>
<organism evidence="4 5">
    <name type="scientific">Mongoliitalea lutea</name>
    <dbReference type="NCBI Taxonomy" id="849756"/>
    <lineage>
        <taxon>Bacteria</taxon>
        <taxon>Pseudomonadati</taxon>
        <taxon>Bacteroidota</taxon>
        <taxon>Cytophagia</taxon>
        <taxon>Cytophagales</taxon>
        <taxon>Cyclobacteriaceae</taxon>
        <taxon>Mongoliitalea</taxon>
    </lineage>
</organism>
<dbReference type="RefSeq" id="WP_189581057.1">
    <property type="nucleotide sequence ID" value="NZ_BMYF01000009.1"/>
</dbReference>
<reference evidence="4" key="1">
    <citation type="journal article" date="2014" name="Int. J. Syst. Evol. Microbiol.">
        <title>Complete genome sequence of Corynebacterium casei LMG S-19264T (=DSM 44701T), isolated from a smear-ripened cheese.</title>
        <authorList>
            <consortium name="US DOE Joint Genome Institute (JGI-PGF)"/>
            <person name="Walter F."/>
            <person name="Albersmeier A."/>
            <person name="Kalinowski J."/>
            <person name="Ruckert C."/>
        </authorList>
    </citation>
    <scope>NUCLEOTIDE SEQUENCE</scope>
    <source>
        <strain evidence="4">KCTC 23224</strain>
    </source>
</reference>
<keyword evidence="4" id="KW-0813">Transport</keyword>
<name>A0A8J3CW31_9BACT</name>
<proteinExistence type="predicted"/>
<dbReference type="GO" id="GO:0015159">
    <property type="term" value="F:polysaccharide transmembrane transporter activity"/>
    <property type="evidence" value="ECO:0007669"/>
    <property type="project" value="InterPro"/>
</dbReference>
<dbReference type="EMBL" id="BMYF01000009">
    <property type="protein sequence ID" value="GHB37280.1"/>
    <property type="molecule type" value="Genomic_DNA"/>
</dbReference>
<evidence type="ECO:0000313" key="4">
    <source>
        <dbReference type="EMBL" id="GHB37280.1"/>
    </source>
</evidence>